<comment type="subcellular location">
    <subcellularLocation>
        <location evidence="1">Nucleus</location>
    </subcellularLocation>
</comment>
<protein>
    <recommendedName>
        <fullName evidence="3">E2F/DP family winged-helix DNA-binding domain-containing protein</fullName>
    </recommendedName>
</protein>
<gene>
    <name evidence="4" type="ORF">PBS003_LOCUS4156</name>
</gene>
<dbReference type="GO" id="GO:0003677">
    <property type="term" value="F:DNA binding"/>
    <property type="evidence" value="ECO:0007669"/>
    <property type="project" value="UniProtKB-KW"/>
</dbReference>
<sequence length="653" mass="73734">MKAQRTHRRKLRFTSTKDTVPVVTVMVEQASKRPVKRRKRRQRSRRVSPTPAFGSSSRSANSLPEPTWCNIQERFIAAKSLGEITRIMLQFFKLYEDLQGSASDPAVFPIFIPSSEIYKMKVPRKRRIYDVLHVLEGIGVIKRVRCGETRRTKGGYFLYFGKAAVVQRLAEIKNVSAQARVKFRQSHCQKMTSMVEEDSTIVTIFEKQAAAEKWPCLVTTTVCFLGLLFQQDGLIGVTLPAVSSRLIEAKKFIGALESSPWIETPYSDVHRRVYDVMSVLVSCNMIGTAPGSSCDQTDKCFPRKYARFNYNIFTDPSVLFAAQDPRSQSARESTVDATETNLRDIRSPLPRALKNRLISPPLAYWQNVHAGTALIISPIFSSAVVQISDASSSEAENWEAFCYDENMGIAMQGSPATYVQPEHATECRPEYKPALRVQDLFSPLGKELTEKNDWYDEPLKQLGLYDAEQISWNASKKNEDSYCESWGSHYAVDIEPYAPVEAPGQQFQIDRVEVSAGIAQPSAFGAHEHGINLIDRLEGRIAKFDARVGVGMQGEGLAASDGSGYPCSDDDLKRGSKWHLTLEFNLRRKEICSLGRTSTLHDFEVRMPIVKDMKLPIERFIGKYEHRGFEAGFKDWLIEAFGRAWRGSTTQRR</sequence>
<feature type="compositionally biased region" description="Basic residues" evidence="2">
    <location>
        <begin position="33"/>
        <end position="46"/>
    </location>
</feature>
<dbReference type="Gene3D" id="1.10.10.10">
    <property type="entry name" value="Winged helix-like DNA-binding domain superfamily/Winged helix DNA-binding domain"/>
    <property type="match status" value="1"/>
</dbReference>
<dbReference type="Proteomes" id="UP001160483">
    <property type="component" value="Unassembled WGS sequence"/>
</dbReference>
<keyword evidence="1" id="KW-0804">Transcription</keyword>
<dbReference type="GO" id="GO:0006355">
    <property type="term" value="P:regulation of DNA-templated transcription"/>
    <property type="evidence" value="ECO:0007669"/>
    <property type="project" value="InterPro"/>
</dbReference>
<dbReference type="GO" id="GO:0005634">
    <property type="term" value="C:nucleus"/>
    <property type="evidence" value="ECO:0007669"/>
    <property type="project" value="UniProtKB-SubCell"/>
</dbReference>
<reference evidence="4" key="1">
    <citation type="submission" date="2021-11" db="EMBL/GenBank/DDBJ databases">
        <authorList>
            <person name="Islam A."/>
            <person name="Islam S."/>
            <person name="Flora M.S."/>
            <person name="Rahman M."/>
            <person name="Ziaur R.M."/>
            <person name="Epstein J.H."/>
            <person name="Hassan M."/>
            <person name="Klassen M."/>
            <person name="Woodard K."/>
            <person name="Webb A."/>
            <person name="Webby R.J."/>
            <person name="El Zowalaty M.E."/>
        </authorList>
    </citation>
    <scope>NUCLEOTIDE SEQUENCE</scope>
    <source>
        <strain evidence="4">Pbs3</strain>
    </source>
</reference>
<evidence type="ECO:0000313" key="5">
    <source>
        <dbReference type="Proteomes" id="UP001160483"/>
    </source>
</evidence>
<evidence type="ECO:0000259" key="3">
    <source>
        <dbReference type="SMART" id="SM01372"/>
    </source>
</evidence>
<keyword evidence="1" id="KW-0539">Nucleus</keyword>
<dbReference type="InterPro" id="IPR003316">
    <property type="entry name" value="E2F_WHTH_DNA-bd_dom"/>
</dbReference>
<accession>A0AAU9L3A0</accession>
<comment type="caution">
    <text evidence="4">The sequence shown here is derived from an EMBL/GenBank/DDBJ whole genome shotgun (WGS) entry which is preliminary data.</text>
</comment>
<dbReference type="EMBL" id="CAKKTJ010000168">
    <property type="protein sequence ID" value="CAH0477407.1"/>
    <property type="molecule type" value="Genomic_DNA"/>
</dbReference>
<evidence type="ECO:0000313" key="4">
    <source>
        <dbReference type="EMBL" id="CAH0477407.1"/>
    </source>
</evidence>
<feature type="domain" description="E2F/DP family winged-helix DNA-binding" evidence="3">
    <location>
        <begin position="76"/>
        <end position="161"/>
    </location>
</feature>
<keyword evidence="1" id="KW-0238">DNA-binding</keyword>
<feature type="region of interest" description="Disordered" evidence="2">
    <location>
        <begin position="29"/>
        <end position="64"/>
    </location>
</feature>
<name>A0AAU9L3A0_9STRA</name>
<keyword evidence="1" id="KW-0805">Transcription regulation</keyword>
<evidence type="ECO:0000256" key="2">
    <source>
        <dbReference type="SAM" id="MobiDB-lite"/>
    </source>
</evidence>
<dbReference type="SMART" id="SM01372">
    <property type="entry name" value="E2F_TDP"/>
    <property type="match status" value="1"/>
</dbReference>
<evidence type="ECO:0000256" key="1">
    <source>
        <dbReference type="RuleBase" id="RU003796"/>
    </source>
</evidence>
<dbReference type="AlphaFoldDB" id="A0AAU9L3A0"/>
<organism evidence="4 5">
    <name type="scientific">Peronospora belbahrii</name>
    <dbReference type="NCBI Taxonomy" id="622444"/>
    <lineage>
        <taxon>Eukaryota</taxon>
        <taxon>Sar</taxon>
        <taxon>Stramenopiles</taxon>
        <taxon>Oomycota</taxon>
        <taxon>Peronosporomycetes</taxon>
        <taxon>Peronosporales</taxon>
        <taxon>Peronosporaceae</taxon>
        <taxon>Peronospora</taxon>
    </lineage>
</organism>
<proteinExistence type="inferred from homology"/>
<dbReference type="Pfam" id="PF02319">
    <property type="entry name" value="WHD_E2F_TDP"/>
    <property type="match status" value="1"/>
</dbReference>
<comment type="similarity">
    <text evidence="1">Belongs to the E2F/DP family.</text>
</comment>
<dbReference type="GO" id="GO:0005667">
    <property type="term" value="C:transcription regulator complex"/>
    <property type="evidence" value="ECO:0007669"/>
    <property type="project" value="InterPro"/>
</dbReference>
<feature type="compositionally biased region" description="Polar residues" evidence="2">
    <location>
        <begin position="53"/>
        <end position="64"/>
    </location>
</feature>
<dbReference type="InterPro" id="IPR036388">
    <property type="entry name" value="WH-like_DNA-bd_sf"/>
</dbReference>